<keyword evidence="1" id="KW-1133">Transmembrane helix</keyword>
<keyword evidence="1" id="KW-0472">Membrane</keyword>
<accession>A0A1W1V8H2</accession>
<sequence length="36" mass="3922">MSVLIGVAYLAVVSAYVGFRVVIYGKAKHEQKHSLS</sequence>
<keyword evidence="1" id="KW-0812">Transmembrane</keyword>
<evidence type="ECO:0000313" key="2">
    <source>
        <dbReference type="EMBL" id="SMB89729.1"/>
    </source>
</evidence>
<dbReference type="EMBL" id="FWWT01000016">
    <property type="protein sequence ID" value="SMB89729.1"/>
    <property type="molecule type" value="Genomic_DNA"/>
</dbReference>
<dbReference type="Proteomes" id="UP000192731">
    <property type="component" value="Unassembled WGS sequence"/>
</dbReference>
<dbReference type="STRING" id="656914.SAMN00017405_0650"/>
<organism evidence="2 3">
    <name type="scientific">Desulfonispora thiosulfatigenes DSM 11270</name>
    <dbReference type="NCBI Taxonomy" id="656914"/>
    <lineage>
        <taxon>Bacteria</taxon>
        <taxon>Bacillati</taxon>
        <taxon>Bacillota</taxon>
        <taxon>Clostridia</taxon>
        <taxon>Eubacteriales</taxon>
        <taxon>Peptococcaceae</taxon>
        <taxon>Desulfonispora</taxon>
    </lineage>
</organism>
<evidence type="ECO:0000313" key="3">
    <source>
        <dbReference type="Proteomes" id="UP000192731"/>
    </source>
</evidence>
<dbReference type="AlphaFoldDB" id="A0A1W1V8H2"/>
<feature type="transmembrane region" description="Helical" evidence="1">
    <location>
        <begin position="6"/>
        <end position="25"/>
    </location>
</feature>
<protein>
    <submittedName>
        <fullName evidence="2">Uncharacterized protein</fullName>
    </submittedName>
</protein>
<gene>
    <name evidence="2" type="ORF">SAMN00017405_0650</name>
</gene>
<keyword evidence="3" id="KW-1185">Reference proteome</keyword>
<name>A0A1W1V8H2_DESTI</name>
<reference evidence="2 3" key="1">
    <citation type="submission" date="2017-04" db="EMBL/GenBank/DDBJ databases">
        <authorList>
            <person name="Afonso C.L."/>
            <person name="Miller P.J."/>
            <person name="Scott M.A."/>
            <person name="Spackman E."/>
            <person name="Goraichik I."/>
            <person name="Dimitrov K.M."/>
            <person name="Suarez D.L."/>
            <person name="Swayne D.E."/>
        </authorList>
    </citation>
    <scope>NUCLEOTIDE SEQUENCE [LARGE SCALE GENOMIC DNA]</scope>
    <source>
        <strain evidence="2 3">DSM 11270</strain>
    </source>
</reference>
<proteinExistence type="predicted"/>
<evidence type="ECO:0000256" key="1">
    <source>
        <dbReference type="SAM" id="Phobius"/>
    </source>
</evidence>